<dbReference type="Proteomes" id="UP000320876">
    <property type="component" value="Unassembled WGS sequence"/>
</dbReference>
<protein>
    <submittedName>
        <fullName evidence="2">Uncharacterized protein</fullName>
    </submittedName>
</protein>
<sequence>MADVITFVPRYDRRTKLVQDILQEGASLTDQESHTLAIRILSTLDTLPGRSPPRATHHRLRGHGVVRHPAGMHNTDARLRSPTSMEARRPSGPSPRGGR</sequence>
<gene>
    <name evidence="2" type="ORF">FB471_3226</name>
</gene>
<dbReference type="EMBL" id="VFML01000001">
    <property type="protein sequence ID" value="TQJ03465.1"/>
    <property type="molecule type" value="Genomic_DNA"/>
</dbReference>
<evidence type="ECO:0000313" key="2">
    <source>
        <dbReference type="EMBL" id="TQJ03465.1"/>
    </source>
</evidence>
<evidence type="ECO:0000256" key="1">
    <source>
        <dbReference type="SAM" id="MobiDB-lite"/>
    </source>
</evidence>
<name>A0A542DKK5_AMYCI</name>
<accession>A0A542DKK5</accession>
<feature type="compositionally biased region" description="Low complexity" evidence="1">
    <location>
        <begin position="90"/>
        <end position="99"/>
    </location>
</feature>
<dbReference type="Pfam" id="PF19826">
    <property type="entry name" value="DUF6307"/>
    <property type="match status" value="1"/>
</dbReference>
<dbReference type="RefSeq" id="WP_425457068.1">
    <property type="nucleotide sequence ID" value="NZ_VFML01000001.1"/>
</dbReference>
<comment type="caution">
    <text evidence="2">The sequence shown here is derived from an EMBL/GenBank/DDBJ whole genome shotgun (WGS) entry which is preliminary data.</text>
</comment>
<dbReference type="AlphaFoldDB" id="A0A542DKK5"/>
<evidence type="ECO:0000313" key="3">
    <source>
        <dbReference type="Proteomes" id="UP000320876"/>
    </source>
</evidence>
<reference evidence="2 3" key="1">
    <citation type="submission" date="2019-06" db="EMBL/GenBank/DDBJ databases">
        <title>Sequencing the genomes of 1000 actinobacteria strains.</title>
        <authorList>
            <person name="Klenk H.-P."/>
        </authorList>
    </citation>
    <scope>NUCLEOTIDE SEQUENCE [LARGE SCALE GENOMIC DNA]</scope>
    <source>
        <strain evidence="2 3">DSM 45679</strain>
    </source>
</reference>
<proteinExistence type="predicted"/>
<dbReference type="InterPro" id="IPR046274">
    <property type="entry name" value="DUF6307"/>
</dbReference>
<keyword evidence="3" id="KW-1185">Reference proteome</keyword>
<feature type="compositionally biased region" description="Basic residues" evidence="1">
    <location>
        <begin position="55"/>
        <end position="66"/>
    </location>
</feature>
<organism evidence="2 3">
    <name type="scientific">Amycolatopsis cihanbeyliensis</name>
    <dbReference type="NCBI Taxonomy" id="1128664"/>
    <lineage>
        <taxon>Bacteria</taxon>
        <taxon>Bacillati</taxon>
        <taxon>Actinomycetota</taxon>
        <taxon>Actinomycetes</taxon>
        <taxon>Pseudonocardiales</taxon>
        <taxon>Pseudonocardiaceae</taxon>
        <taxon>Amycolatopsis</taxon>
    </lineage>
</organism>
<feature type="region of interest" description="Disordered" evidence="1">
    <location>
        <begin position="47"/>
        <end position="99"/>
    </location>
</feature>